<organism evidence="2 3">
    <name type="scientific">Pedobacter ginsengisoli</name>
    <dbReference type="NCBI Taxonomy" id="363852"/>
    <lineage>
        <taxon>Bacteria</taxon>
        <taxon>Pseudomonadati</taxon>
        <taxon>Bacteroidota</taxon>
        <taxon>Sphingobacteriia</taxon>
        <taxon>Sphingobacteriales</taxon>
        <taxon>Sphingobacteriaceae</taxon>
        <taxon>Pedobacter</taxon>
    </lineage>
</organism>
<keyword evidence="1" id="KW-0472">Membrane</keyword>
<proteinExistence type="predicted"/>
<gene>
    <name evidence="2" type="ORF">CPT03_19250</name>
</gene>
<dbReference type="EMBL" id="CP024091">
    <property type="protein sequence ID" value="ATP58445.1"/>
    <property type="molecule type" value="Genomic_DNA"/>
</dbReference>
<keyword evidence="1" id="KW-0812">Transmembrane</keyword>
<evidence type="ECO:0000313" key="3">
    <source>
        <dbReference type="Proteomes" id="UP000223749"/>
    </source>
</evidence>
<protein>
    <submittedName>
        <fullName evidence="2">Uncharacterized protein</fullName>
    </submittedName>
</protein>
<feature type="transmembrane region" description="Helical" evidence="1">
    <location>
        <begin position="5"/>
        <end position="21"/>
    </location>
</feature>
<keyword evidence="3" id="KW-1185">Reference proteome</keyword>
<accession>A0A2D1UA11</accession>
<feature type="transmembrane region" description="Helical" evidence="1">
    <location>
        <begin position="27"/>
        <end position="43"/>
    </location>
</feature>
<dbReference type="RefSeq" id="WP_099440347.1">
    <property type="nucleotide sequence ID" value="NZ_CP024091.1"/>
</dbReference>
<dbReference type="AlphaFoldDB" id="A0A2D1UA11"/>
<dbReference type="Proteomes" id="UP000223749">
    <property type="component" value="Chromosome"/>
</dbReference>
<name>A0A2D1UA11_9SPHI</name>
<keyword evidence="1" id="KW-1133">Transmembrane helix</keyword>
<sequence length="116" mass="13153">MLRSISFINIALAIVYFLFYLLNSTSYAIIGVFILITFSALTIRNAEKDIKPTALHLVLAVMVLLFAFFLAIWTYNVVLSSFEHDYFGNSWLYITISSGLIAGIVIQIITLFIHRP</sequence>
<dbReference type="OrthoDB" id="770193at2"/>
<feature type="transmembrane region" description="Helical" evidence="1">
    <location>
        <begin position="90"/>
        <end position="113"/>
    </location>
</feature>
<evidence type="ECO:0000313" key="2">
    <source>
        <dbReference type="EMBL" id="ATP58445.1"/>
    </source>
</evidence>
<reference evidence="2 3" key="1">
    <citation type="submission" date="2017-10" db="EMBL/GenBank/DDBJ databases">
        <title>Whole genome of Pedobacter ginsengisoli T01R-27 isolated from tomato rhizosphere.</title>
        <authorList>
            <person name="Weon H.-Y."/>
            <person name="Lee S.A."/>
            <person name="Sang M.K."/>
            <person name="Song J."/>
        </authorList>
    </citation>
    <scope>NUCLEOTIDE SEQUENCE [LARGE SCALE GENOMIC DNA]</scope>
    <source>
        <strain evidence="2 3">T01R-27</strain>
    </source>
</reference>
<feature type="transmembrane region" description="Helical" evidence="1">
    <location>
        <begin position="55"/>
        <end position="78"/>
    </location>
</feature>
<dbReference type="KEGG" id="pgs:CPT03_19250"/>
<evidence type="ECO:0000256" key="1">
    <source>
        <dbReference type="SAM" id="Phobius"/>
    </source>
</evidence>